<evidence type="ECO:0000313" key="3">
    <source>
        <dbReference type="Proteomes" id="UP000075920"/>
    </source>
</evidence>
<dbReference type="Proteomes" id="UP000075920">
    <property type="component" value="Unassembled WGS sequence"/>
</dbReference>
<dbReference type="EnsemblMetazoa" id="AMIN002805-RA">
    <property type="protein sequence ID" value="AMIN002805-PA"/>
    <property type="gene ID" value="AMIN002805"/>
</dbReference>
<dbReference type="VEuPathDB" id="VectorBase:AMIN002805"/>
<feature type="region of interest" description="Disordered" evidence="1">
    <location>
        <begin position="772"/>
        <end position="811"/>
    </location>
</feature>
<feature type="compositionally biased region" description="Low complexity" evidence="1">
    <location>
        <begin position="1069"/>
        <end position="1103"/>
    </location>
</feature>
<feature type="compositionally biased region" description="Polar residues" evidence="1">
    <location>
        <begin position="358"/>
        <end position="376"/>
    </location>
</feature>
<accession>A0A182VXK6</accession>
<protein>
    <submittedName>
        <fullName evidence="2">Uncharacterized protein</fullName>
    </submittedName>
</protein>
<feature type="compositionally biased region" description="Basic residues" evidence="1">
    <location>
        <begin position="598"/>
        <end position="608"/>
    </location>
</feature>
<proteinExistence type="predicted"/>
<feature type="region of interest" description="Disordered" evidence="1">
    <location>
        <begin position="873"/>
        <end position="949"/>
    </location>
</feature>
<feature type="region of interest" description="Disordered" evidence="1">
    <location>
        <begin position="329"/>
        <end position="419"/>
    </location>
</feature>
<feature type="compositionally biased region" description="Basic and acidic residues" evidence="1">
    <location>
        <begin position="772"/>
        <end position="789"/>
    </location>
</feature>
<dbReference type="Gene3D" id="3.30.160.60">
    <property type="entry name" value="Classic Zinc Finger"/>
    <property type="match status" value="1"/>
</dbReference>
<organism evidence="2 3">
    <name type="scientific">Anopheles minimus</name>
    <dbReference type="NCBI Taxonomy" id="112268"/>
    <lineage>
        <taxon>Eukaryota</taxon>
        <taxon>Metazoa</taxon>
        <taxon>Ecdysozoa</taxon>
        <taxon>Arthropoda</taxon>
        <taxon>Hexapoda</taxon>
        <taxon>Insecta</taxon>
        <taxon>Pterygota</taxon>
        <taxon>Neoptera</taxon>
        <taxon>Endopterygota</taxon>
        <taxon>Diptera</taxon>
        <taxon>Nematocera</taxon>
        <taxon>Culicoidea</taxon>
        <taxon>Culicidae</taxon>
        <taxon>Anophelinae</taxon>
        <taxon>Anopheles</taxon>
    </lineage>
</organism>
<feature type="compositionally biased region" description="Basic and acidic residues" evidence="1">
    <location>
        <begin position="1013"/>
        <end position="1037"/>
    </location>
</feature>
<dbReference type="STRING" id="112268.A0A182VXK6"/>
<evidence type="ECO:0000256" key="1">
    <source>
        <dbReference type="SAM" id="MobiDB-lite"/>
    </source>
</evidence>
<sequence length="1326" mass="147609">MVADCLYFVTKQLLNRLSASPSLLDRIGGVHPKKMDLDSANDMISPGDTVARSKPETDIEQHVLGAKVKLSDGTDALVFTRTPRNKDLLFGYSCHICGVVCLYGERMLQIHIAGRKHQARLNVTVFDAEQYRASLVSKSKANTSDSNSLAPGLLGVQENESSSPPKTLAKLQNVLDGYRDGPLVGLEYIIELTDSVTGGDPCYSCILCNIHDNNESGITTHMIGLGHRFKFLEKHYPSVRKMLAPYRNNNLENGGQVFFRVVQTVCEAIEDHHGRLTPHVYDASDFNRNRVKYGQQISFGSHFDERTGPKFGDVIDAKVLQDLLQDMGSTDGVEVKPQGGETKAPKRYRKREERGSLDSISSVSSANSMLTISSSGDNEERSRQRPRSPLNGGRGQRVQRGPVPPERQMLPTPRELSQQSAAIAHERYKWEKYRCTVDIAVAQLTKQLKEYEKNPEKHPLYSEEWKKFWNRRYKELQAEKKDPQKHNFKPEWIEFWTKRMKDLHEEDIARKKEEIRTKMNLPVEGEERTEELREQYALRVPQSNKRVRVGDPKAGTAEQPILIDVNSDEEEDDYKGGQPMRGKRSPRTSSRRNDWPRKRSTSRSHRSRSPISDDNDYDSYSRSRSHRGPPRDHHGEWSRDGSKHRGPPPDRVDYDEWAKNYYGPNKKVFVRTEFDSDNIPLNFIAVCRLLTAFEEYLGSLGPKVIDLLAKALALEKVKANSADDLLLNEDNCMFLETVKEKLKGHMMAETIDPPKMVPIKKAVRNIARLLHEASKREQPDKPPEDEQSRDSLPVSEVAAPPATNPPAASPANLDKLSVAEQLAKLLVAQGKTDFTTEELEELINVYVAMAQMSRERNTVINAKSYMAALPQPAGSAAPKEVTPVPVTAPPSKVPVVSDRARPAEATGSRGVPARANEKTNDVPARTGNFGTSLADMEEENSSPGTLENLTDSDLQTLLQSFKDLSNDEQMHLISYLRKLERTEPDRVERLRRYVNFDAFNNPPGDGRNSAADNGDRRDVNSRMSDVDDRSYTGHDDDSSYDMFRPSSGTTMSGGRKPPTQMPSSKNAGQQRQPVPRPQQQQQPQQQPQQMQRQIPTHQQQIPPQKKPNTMIVDSEDEDDYSYDDILRAASKNVSTIPQQQQRSKSPTDAYDTSSNHSQRTNSNNETAGSGGGTGTGAISLTDTQNLIANLMESLQKSVSDANSHIPSSAAGTSGSSNYTNPITTIGTVGGEGTTGSIPGKVSNPGSNASAMYPSFPQQQQGQAGMQMLYGGGQQGQPPMGHMGQGPPGQMPSQFGGQFMYQGQMFGANPAAQQQMQQYGYGNYGYY</sequence>
<feature type="region of interest" description="Disordered" evidence="1">
    <location>
        <begin position="543"/>
        <end position="655"/>
    </location>
</feature>
<reference evidence="2" key="2">
    <citation type="submission" date="2020-05" db="UniProtKB">
        <authorList>
            <consortium name="EnsemblMetazoa"/>
        </authorList>
    </citation>
    <scope>IDENTIFICATION</scope>
    <source>
        <strain evidence="2">MINIMUS1</strain>
    </source>
</reference>
<feature type="compositionally biased region" description="Polar residues" evidence="1">
    <location>
        <begin position="1131"/>
        <end position="1159"/>
    </location>
</feature>
<feature type="compositionally biased region" description="Basic and acidic residues" evidence="1">
    <location>
        <begin position="629"/>
        <end position="655"/>
    </location>
</feature>
<name>A0A182VXK6_9DIPT</name>
<evidence type="ECO:0000313" key="2">
    <source>
        <dbReference type="EnsemblMetazoa" id="AMIN002805-PA"/>
    </source>
</evidence>
<feature type="region of interest" description="Disordered" evidence="1">
    <location>
        <begin position="1129"/>
        <end position="1177"/>
    </location>
</feature>
<feature type="region of interest" description="Disordered" evidence="1">
    <location>
        <begin position="1199"/>
        <end position="1218"/>
    </location>
</feature>
<reference evidence="3" key="1">
    <citation type="submission" date="2013-03" db="EMBL/GenBank/DDBJ databases">
        <title>The Genome Sequence of Anopheles minimus MINIMUS1.</title>
        <authorList>
            <consortium name="The Broad Institute Genomics Platform"/>
            <person name="Neafsey D.E."/>
            <person name="Walton C."/>
            <person name="Walker B."/>
            <person name="Young S.K."/>
            <person name="Zeng Q."/>
            <person name="Gargeya S."/>
            <person name="Fitzgerald M."/>
            <person name="Haas B."/>
            <person name="Abouelleil A."/>
            <person name="Allen A.W."/>
            <person name="Alvarado L."/>
            <person name="Arachchi H.M."/>
            <person name="Berlin A.M."/>
            <person name="Chapman S.B."/>
            <person name="Gainer-Dewar J."/>
            <person name="Goldberg J."/>
            <person name="Griggs A."/>
            <person name="Gujja S."/>
            <person name="Hansen M."/>
            <person name="Howarth C."/>
            <person name="Imamovic A."/>
            <person name="Ireland A."/>
            <person name="Larimer J."/>
            <person name="McCowan C."/>
            <person name="Murphy C."/>
            <person name="Pearson M."/>
            <person name="Poon T.W."/>
            <person name="Priest M."/>
            <person name="Roberts A."/>
            <person name="Saif S."/>
            <person name="Shea T."/>
            <person name="Sisk P."/>
            <person name="Sykes S."/>
            <person name="Wortman J."/>
            <person name="Nusbaum C."/>
            <person name="Birren B."/>
        </authorList>
    </citation>
    <scope>NUCLEOTIDE SEQUENCE [LARGE SCALE GENOMIC DNA]</scope>
    <source>
        <strain evidence="3">MINIMUS1</strain>
    </source>
</reference>
<feature type="compositionally biased region" description="Basic residues" evidence="1">
    <location>
        <begin position="581"/>
        <end position="590"/>
    </location>
</feature>
<feature type="region of interest" description="Disordered" evidence="1">
    <location>
        <begin position="996"/>
        <end position="1111"/>
    </location>
</feature>
<feature type="region of interest" description="Disordered" evidence="1">
    <location>
        <begin position="141"/>
        <end position="165"/>
    </location>
</feature>
<keyword evidence="3" id="KW-1185">Reference proteome</keyword>